<gene>
    <name evidence="1" type="ORF">ACELLULO517_09100</name>
</gene>
<name>A0A963Z038_9PROT</name>
<dbReference type="EMBL" id="JAESVA010000003">
    <property type="protein sequence ID" value="MCB8880387.1"/>
    <property type="molecule type" value="Genomic_DNA"/>
</dbReference>
<protein>
    <submittedName>
        <fullName evidence="1">Uncharacterized protein</fullName>
    </submittedName>
</protein>
<keyword evidence="2" id="KW-1185">Reference proteome</keyword>
<dbReference type="RefSeq" id="WP_227307033.1">
    <property type="nucleotide sequence ID" value="NZ_JAESVA010000003.1"/>
</dbReference>
<proteinExistence type="predicted"/>
<sequence>MKFSILIPVWLVAVLLLAGCAEGSPGTPGTATAHIDGTAGFYAGVGASH</sequence>
<dbReference type="PROSITE" id="PS51257">
    <property type="entry name" value="PROKAR_LIPOPROTEIN"/>
    <property type="match status" value="1"/>
</dbReference>
<evidence type="ECO:0000313" key="1">
    <source>
        <dbReference type="EMBL" id="MCB8880387.1"/>
    </source>
</evidence>
<dbReference type="AlphaFoldDB" id="A0A963Z038"/>
<comment type="caution">
    <text evidence="1">The sequence shown here is derived from an EMBL/GenBank/DDBJ whole genome shotgun (WGS) entry which is preliminary data.</text>
</comment>
<accession>A0A963Z038</accession>
<reference evidence="1 2" key="1">
    <citation type="journal article" date="2021" name="Microorganisms">
        <title>Acidisoma silvae sp. nov. and Acidisomacellulosilytica sp. nov., Two Acidophilic Bacteria Isolated from Decaying Wood, Hydrolyzing Cellulose and Producing Poly-3-hydroxybutyrate.</title>
        <authorList>
            <person name="Mieszkin S."/>
            <person name="Pouder E."/>
            <person name="Uroz S."/>
            <person name="Simon-Colin C."/>
            <person name="Alain K."/>
        </authorList>
    </citation>
    <scope>NUCLEOTIDE SEQUENCE [LARGE SCALE GENOMIC DNA]</scope>
    <source>
        <strain evidence="1 2">HW T5.17</strain>
    </source>
</reference>
<dbReference type="Proteomes" id="UP000721844">
    <property type="component" value="Unassembled WGS sequence"/>
</dbReference>
<evidence type="ECO:0000313" key="2">
    <source>
        <dbReference type="Proteomes" id="UP000721844"/>
    </source>
</evidence>
<organism evidence="1 2">
    <name type="scientific">Acidisoma cellulosilyticum</name>
    <dbReference type="NCBI Taxonomy" id="2802395"/>
    <lineage>
        <taxon>Bacteria</taxon>
        <taxon>Pseudomonadati</taxon>
        <taxon>Pseudomonadota</taxon>
        <taxon>Alphaproteobacteria</taxon>
        <taxon>Acetobacterales</taxon>
        <taxon>Acidocellaceae</taxon>
        <taxon>Acidisoma</taxon>
    </lineage>
</organism>